<reference evidence="4 5" key="1">
    <citation type="submission" date="2019-03" db="EMBL/GenBank/DDBJ databases">
        <title>Genomic Encyclopedia of Type Strains, Phase IV (KMG-IV): sequencing the most valuable type-strain genomes for metagenomic binning, comparative biology and taxonomic classification.</title>
        <authorList>
            <person name="Goeker M."/>
        </authorList>
    </citation>
    <scope>NUCLEOTIDE SEQUENCE [LARGE SCALE GENOMIC DNA]</scope>
    <source>
        <strain evidence="4 5">DSM 45934</strain>
    </source>
</reference>
<dbReference type="Pfam" id="PF13424">
    <property type="entry name" value="TPR_12"/>
    <property type="match status" value="3"/>
</dbReference>
<dbReference type="SUPFAM" id="SSF48452">
    <property type="entry name" value="TPR-like"/>
    <property type="match status" value="3"/>
</dbReference>
<dbReference type="Proteomes" id="UP000295680">
    <property type="component" value="Unassembled WGS sequence"/>
</dbReference>
<evidence type="ECO:0000313" key="5">
    <source>
        <dbReference type="Proteomes" id="UP000295680"/>
    </source>
</evidence>
<accession>A0A4R2JH96</accession>
<protein>
    <submittedName>
        <fullName evidence="4">Tetratricopeptide repeat protein</fullName>
    </submittedName>
</protein>
<evidence type="ECO:0000259" key="3">
    <source>
        <dbReference type="Pfam" id="PF25000"/>
    </source>
</evidence>
<comment type="caution">
    <text evidence="4">The sequence shown here is derived from an EMBL/GenBank/DDBJ whole genome shotgun (WGS) entry which is preliminary data.</text>
</comment>
<dbReference type="PANTHER" id="PTHR46082:SF6">
    <property type="entry name" value="AAA+ ATPASE DOMAIN-CONTAINING PROTEIN-RELATED"/>
    <property type="match status" value="1"/>
</dbReference>
<dbReference type="Pfam" id="PF13374">
    <property type="entry name" value="TPR_10"/>
    <property type="match status" value="3"/>
</dbReference>
<proteinExistence type="predicted"/>
<feature type="compositionally biased region" description="Polar residues" evidence="1">
    <location>
        <begin position="550"/>
        <end position="564"/>
    </location>
</feature>
<dbReference type="InterPro" id="IPR056681">
    <property type="entry name" value="DUF7779"/>
</dbReference>
<dbReference type="SUPFAM" id="SSF52540">
    <property type="entry name" value="P-loop containing nucleoside triphosphate hydrolases"/>
    <property type="match status" value="1"/>
</dbReference>
<dbReference type="InterPro" id="IPR011990">
    <property type="entry name" value="TPR-like_helical_dom_sf"/>
</dbReference>
<feature type="region of interest" description="Disordered" evidence="1">
    <location>
        <begin position="50"/>
        <end position="107"/>
    </location>
</feature>
<name>A0A4R2JH96_9PSEU</name>
<evidence type="ECO:0000259" key="2">
    <source>
        <dbReference type="Pfam" id="PF00931"/>
    </source>
</evidence>
<dbReference type="EMBL" id="SLWS01000004">
    <property type="protein sequence ID" value="TCO59201.1"/>
    <property type="molecule type" value="Genomic_DNA"/>
</dbReference>
<feature type="region of interest" description="Disordered" evidence="1">
    <location>
        <begin position="534"/>
        <end position="598"/>
    </location>
</feature>
<dbReference type="NCBIfam" id="NF041121">
    <property type="entry name" value="SAV_2336_NTERM"/>
    <property type="match status" value="1"/>
</dbReference>
<gene>
    <name evidence="4" type="ORF">EV192_10441</name>
</gene>
<dbReference type="Gene3D" id="3.40.50.300">
    <property type="entry name" value="P-loop containing nucleotide triphosphate hydrolases"/>
    <property type="match status" value="1"/>
</dbReference>
<feature type="compositionally biased region" description="Basic and acidic residues" evidence="1">
    <location>
        <begin position="72"/>
        <end position="95"/>
    </location>
</feature>
<dbReference type="InterPro" id="IPR047738">
    <property type="entry name" value="SAV_2336-like_N"/>
</dbReference>
<evidence type="ECO:0000256" key="1">
    <source>
        <dbReference type="SAM" id="MobiDB-lite"/>
    </source>
</evidence>
<dbReference type="InterPro" id="IPR002182">
    <property type="entry name" value="NB-ARC"/>
</dbReference>
<dbReference type="Pfam" id="PF00931">
    <property type="entry name" value="NB-ARC"/>
    <property type="match status" value="1"/>
</dbReference>
<dbReference type="Gene3D" id="1.25.40.10">
    <property type="entry name" value="Tetratricopeptide repeat domain"/>
    <property type="match status" value="3"/>
</dbReference>
<dbReference type="InterPro" id="IPR027417">
    <property type="entry name" value="P-loop_NTPase"/>
</dbReference>
<keyword evidence="5" id="KW-1185">Reference proteome</keyword>
<feature type="domain" description="DUF7779" evidence="3">
    <location>
        <begin position="894"/>
        <end position="983"/>
    </location>
</feature>
<dbReference type="GO" id="GO:0043531">
    <property type="term" value="F:ADP binding"/>
    <property type="evidence" value="ECO:0007669"/>
    <property type="project" value="InterPro"/>
</dbReference>
<sequence>MHGHTSLSATEATWWEVADSLYLASIMDRSWRTEGSPSAEQPDADFAAAKRVSPPPADHPSALGTGDSGTQGKERIADHRPEEPVRDTAVADRHVAGGGGADSELRLVRGPRREEVVHAPVAVAAIVRALWPLKKSMNSWREDDLIFDAEATAERAVRDNLWWPVTKPDSQRLFDLTVVVDGSPSMTLWRSQFTALLSALENRGAFRTIQLRRLDTSGDAGGQPVLRGGAANALVRGSAELRDPSGRRMILVVTDGIAECWRQDLVGPVLARWGQTSQVCVVNLLPERMWSRTGMPVERVQLSQPPGVTPNRRWSCQLVDAWLRPKGALPVDAVPVPMVELEPDWLGWWARTATGGHRQAVRARALLTGAKPRPCVLPDETRSVREQVDHFRSVASPEAFRLATLLAAVPINVSIARMLQRELAPESGPEHLVEILVSGLVQPAANDAGLANWDEIRFHMVAAARALLLSGARRSATAKAIHVAASRFGDDIPQLGRLRDALRDPDTTPDPVLADEIAHDRVVMRALSGPYASRADRLNPVGLPEPTPSEPIQRSIQSPVTSRASPKKGSYVNRTDEQTGNEMPNTETAQSTDSLRQSAITTHAPPAEISAGEVSGSTETIAAGEARSPLGVVSQVADTGIEGIPPIWGNVPPRNLNFTGRAELLDQLSKRLVAGGTTAILPAALHGMGGIGKTQMAVEYIYRRLHRYDIVWWLQATQPAQIRAGLTELAQYMGLPGSQEAHTAVPAVREALRIGRPYRRWLLVFDSAESPDAVRPFFPTNGPGEILVTSRNPDWAGIARPLEVTVFRREESIELLRRRGPEVNNEDANTLADKLGDLPLAIEQAAAWRAVTGMPVAEYLRLFDEKVNEILDTSPATGYDLSVAAAWNVSFDELKNRNPAAHRLLQVCAFFAPEPISRDLFAGARGVEISPELDAALRDPMQLSRAIRDIYLYSLAKIDHRSNTLLLHRLVQAVLRNRMSPKRHADMRHGAHLLLANMDPRDPTSSKVWPRYQEVLPHIANAEVVECEDPWVRQLVINIGRFLYFWGDHQEAAALLKQALDNWSVQLGENDQYSLQAASFLGLCLWALGRFPEAAEINERTLSLRRQVSGENSEETILAELRVAADVKARGEFAAAREMNERIYQKAKGLYGEDDPITLQTAHDLAVTLRLCGDYRVAFDLDERTYQRRSEVLGYDNMGTLNTLTGLILDRQELGDYPRARVEHEQVAKRVREILGDDKADTLRRNSYLAVAKRKDGAHAEALLLSQETLHLSRQRYGDDHPNTMAAAIAHSIDLRHADRLEDARALGEGTFERYRNKLGEHHPHTLSAAVDLAVTLRLQGEAMNARQLTERSLEQFRVALGPDHPHAVVCMINLASDIAALKETEVAVSTGTEALERSKRVLGQDHPTTLAAALNLALDKRLLGATEESKSLYDDTVARYRKVLTDVHPATVAADRSVRADCDIDPLPG</sequence>
<dbReference type="NCBIfam" id="NF040586">
    <property type="entry name" value="FxSxx_TPR"/>
    <property type="match status" value="1"/>
</dbReference>
<feature type="domain" description="NB-ARC" evidence="2">
    <location>
        <begin position="664"/>
        <end position="819"/>
    </location>
</feature>
<dbReference type="Pfam" id="PF25000">
    <property type="entry name" value="DUF7779"/>
    <property type="match status" value="1"/>
</dbReference>
<evidence type="ECO:0000313" key="4">
    <source>
        <dbReference type="EMBL" id="TCO59201.1"/>
    </source>
</evidence>
<feature type="compositionally biased region" description="Polar residues" evidence="1">
    <location>
        <begin position="578"/>
        <end position="598"/>
    </location>
</feature>
<organism evidence="4 5">
    <name type="scientific">Actinocrispum wychmicini</name>
    <dbReference type="NCBI Taxonomy" id="1213861"/>
    <lineage>
        <taxon>Bacteria</taxon>
        <taxon>Bacillati</taxon>
        <taxon>Actinomycetota</taxon>
        <taxon>Actinomycetes</taxon>
        <taxon>Pseudonocardiales</taxon>
        <taxon>Pseudonocardiaceae</taxon>
        <taxon>Actinocrispum</taxon>
    </lineage>
</organism>
<dbReference type="InterPro" id="IPR053137">
    <property type="entry name" value="NLR-like"/>
</dbReference>
<dbReference type="PANTHER" id="PTHR46082">
    <property type="entry name" value="ATP/GTP-BINDING PROTEIN-RELATED"/>
    <property type="match status" value="1"/>
</dbReference>